<comment type="caution">
    <text evidence="2">The sequence shown here is derived from an EMBL/GenBank/DDBJ whole genome shotgun (WGS) entry which is preliminary data.</text>
</comment>
<keyword evidence="3" id="KW-1185">Reference proteome</keyword>
<dbReference type="EMBL" id="JABBGH010000001">
    <property type="protein sequence ID" value="NML64862.1"/>
    <property type="molecule type" value="Genomic_DNA"/>
</dbReference>
<proteinExistence type="predicted"/>
<dbReference type="GO" id="GO:0032259">
    <property type="term" value="P:methylation"/>
    <property type="evidence" value="ECO:0007669"/>
    <property type="project" value="UniProtKB-KW"/>
</dbReference>
<evidence type="ECO:0000313" key="3">
    <source>
        <dbReference type="Proteomes" id="UP000559626"/>
    </source>
</evidence>
<name>A0A7Y0ACV3_9BACT</name>
<keyword evidence="1" id="KW-0472">Membrane</keyword>
<evidence type="ECO:0000313" key="2">
    <source>
        <dbReference type="EMBL" id="NML64862.1"/>
    </source>
</evidence>
<dbReference type="AlphaFoldDB" id="A0A7Y0ACV3"/>
<dbReference type="GO" id="GO:0008168">
    <property type="term" value="F:methyltransferase activity"/>
    <property type="evidence" value="ECO:0007669"/>
    <property type="project" value="UniProtKB-KW"/>
</dbReference>
<dbReference type="RefSeq" id="WP_169530132.1">
    <property type="nucleotide sequence ID" value="NZ_JABBGH010000001.1"/>
</dbReference>
<dbReference type="Proteomes" id="UP000559626">
    <property type="component" value="Unassembled WGS sequence"/>
</dbReference>
<evidence type="ECO:0000256" key="1">
    <source>
        <dbReference type="SAM" id="Phobius"/>
    </source>
</evidence>
<dbReference type="Gene3D" id="3.40.50.150">
    <property type="entry name" value="Vaccinia Virus protein VP39"/>
    <property type="match status" value="1"/>
</dbReference>
<sequence length="241" mass="26419">MRFNWHFYALALGAGAAALAAARWVPRRWRPAYHGALALGAVPVLGSLAATAYVYDKSTLYRLSWLPAGLLPQGPATLLTVQAGFDEISELLHYQYPAAQVLALDFYDPTRHTEVSIRRARAATRPWPGTLAVGTTALPLATGLAGAAVAFLSAHEIRDETERGAFLRELGRVVLPGAPVIVVEHLRDAVNFLAYTIGFLHFHTRASWLRSFQAAGLRLEQELKITPFISAFILRRYAESA</sequence>
<keyword evidence="2" id="KW-0808">Transferase</keyword>
<accession>A0A7Y0ACV3</accession>
<dbReference type="InterPro" id="IPR029063">
    <property type="entry name" value="SAM-dependent_MTases_sf"/>
</dbReference>
<feature type="transmembrane region" description="Helical" evidence="1">
    <location>
        <begin position="32"/>
        <end position="55"/>
    </location>
</feature>
<gene>
    <name evidence="2" type="ORF">HHL22_06550</name>
</gene>
<organism evidence="2 3">
    <name type="scientific">Hymenobacter polaris</name>
    <dbReference type="NCBI Taxonomy" id="2682546"/>
    <lineage>
        <taxon>Bacteria</taxon>
        <taxon>Pseudomonadati</taxon>
        <taxon>Bacteroidota</taxon>
        <taxon>Cytophagia</taxon>
        <taxon>Cytophagales</taxon>
        <taxon>Hymenobacteraceae</taxon>
        <taxon>Hymenobacter</taxon>
    </lineage>
</organism>
<keyword evidence="1" id="KW-1133">Transmembrane helix</keyword>
<reference evidence="2 3" key="1">
    <citation type="submission" date="2020-04" db="EMBL/GenBank/DDBJ databases">
        <title>Hymenobacter polaris sp. nov., isolated from Arctic soil.</title>
        <authorList>
            <person name="Dahal R.H."/>
        </authorList>
    </citation>
    <scope>NUCLEOTIDE SEQUENCE [LARGE SCALE GENOMIC DNA]</scope>
    <source>
        <strain evidence="2 3">RP-2-7</strain>
    </source>
</reference>
<dbReference type="SUPFAM" id="SSF53335">
    <property type="entry name" value="S-adenosyl-L-methionine-dependent methyltransferases"/>
    <property type="match status" value="1"/>
</dbReference>
<keyword evidence="1" id="KW-0812">Transmembrane</keyword>
<protein>
    <submittedName>
        <fullName evidence="2">Class I SAM-dependent methyltransferase</fullName>
    </submittedName>
</protein>
<keyword evidence="2" id="KW-0489">Methyltransferase</keyword>